<keyword evidence="5" id="KW-1185">Reference proteome</keyword>
<dbReference type="InterPro" id="IPR027417">
    <property type="entry name" value="P-loop_NTPase"/>
</dbReference>
<evidence type="ECO:0000313" key="6">
    <source>
        <dbReference type="RefSeq" id="XP_005755085.1"/>
    </source>
</evidence>
<dbReference type="GeneID" id="102193085"/>
<dbReference type="AlphaFoldDB" id="A0A9Y3VY98"/>
<dbReference type="Gene3D" id="3.40.50.300">
    <property type="entry name" value="P-loop containing nucleotide triphosphate hydrolases"/>
    <property type="match status" value="1"/>
</dbReference>
<reference evidence="6" key="1">
    <citation type="submission" date="2025-08" db="UniProtKB">
        <authorList>
            <consortium name="RefSeq"/>
        </authorList>
    </citation>
    <scope>IDENTIFICATION</scope>
</reference>
<dbReference type="PROSITE" id="PS51720">
    <property type="entry name" value="G_AIG1"/>
    <property type="match status" value="1"/>
</dbReference>
<proteinExistence type="inferred from homology"/>
<dbReference type="GO" id="GO:0005525">
    <property type="term" value="F:GTP binding"/>
    <property type="evidence" value="ECO:0007669"/>
    <property type="project" value="UniProtKB-KW"/>
</dbReference>
<evidence type="ECO:0000256" key="1">
    <source>
        <dbReference type="ARBA" id="ARBA00008535"/>
    </source>
</evidence>
<dbReference type="InterPro" id="IPR006703">
    <property type="entry name" value="G_AIG1"/>
</dbReference>
<protein>
    <submittedName>
        <fullName evidence="6">GTPase IMAP family member 5-like</fullName>
    </submittedName>
</protein>
<evidence type="ECO:0000313" key="5">
    <source>
        <dbReference type="Proteomes" id="UP000695023"/>
    </source>
</evidence>
<dbReference type="RefSeq" id="XP_005755085.1">
    <property type="nucleotide sequence ID" value="XM_005755028.1"/>
</dbReference>
<dbReference type="PANTHER" id="PTHR10903">
    <property type="entry name" value="GTPASE, IMAP FAMILY MEMBER-RELATED"/>
    <property type="match status" value="1"/>
</dbReference>
<keyword evidence="2" id="KW-0547">Nucleotide-binding</keyword>
<dbReference type="SUPFAM" id="SSF52540">
    <property type="entry name" value="P-loop containing nucleoside triphosphate hydrolases"/>
    <property type="match status" value="1"/>
</dbReference>
<organism evidence="5 6">
    <name type="scientific">Pundamilia nyererei</name>
    <dbReference type="NCBI Taxonomy" id="303518"/>
    <lineage>
        <taxon>Eukaryota</taxon>
        <taxon>Metazoa</taxon>
        <taxon>Chordata</taxon>
        <taxon>Craniata</taxon>
        <taxon>Vertebrata</taxon>
        <taxon>Euteleostomi</taxon>
        <taxon>Actinopterygii</taxon>
        <taxon>Neopterygii</taxon>
        <taxon>Teleostei</taxon>
        <taxon>Neoteleostei</taxon>
        <taxon>Acanthomorphata</taxon>
        <taxon>Ovalentaria</taxon>
        <taxon>Cichlomorphae</taxon>
        <taxon>Cichliformes</taxon>
        <taxon>Cichlidae</taxon>
        <taxon>African cichlids</taxon>
        <taxon>Pseudocrenilabrinae</taxon>
        <taxon>Haplochromini</taxon>
        <taxon>Pundamilia</taxon>
    </lineage>
</organism>
<name>A0A9Y3VY98_9CICH</name>
<sequence length="200" mass="22304">MEDHLSIIFLGKAGAGKSSSGNTILGREVFESKLSFRPVTSLISVESGTVFGRQVSVIDTPDILRSEQQVQTFCQYVLQDSRPVLFLLVIRVGRFTVEDHRAVDAASRVIGPHRLEKCYLLFTGGDELKMSLDNYILQNKTSSLPDVVKRFSWRIHLFNNKDGGQEQVRKLLENTGNSAGKISVTFRVSVKLAADQPQFT</sequence>
<dbReference type="Proteomes" id="UP000695023">
    <property type="component" value="Unplaced"/>
</dbReference>
<dbReference type="Pfam" id="PF04548">
    <property type="entry name" value="AIG1"/>
    <property type="match status" value="1"/>
</dbReference>
<dbReference type="InterPro" id="IPR045058">
    <property type="entry name" value="GIMA/IAN/Toc"/>
</dbReference>
<accession>A0A9Y3VY98</accession>
<dbReference type="PANTHER" id="PTHR10903:SF170">
    <property type="entry name" value="GTPASE IMAP FAMILY MEMBER 7"/>
    <property type="match status" value="1"/>
</dbReference>
<comment type="similarity">
    <text evidence="1">Belongs to the TRAFAC class TrmE-Era-EngA-EngB-Septin-like GTPase superfamily. AIG1/Toc34/Toc159-like paraseptin GTPase family. IAN subfamily.</text>
</comment>
<evidence type="ECO:0000256" key="3">
    <source>
        <dbReference type="ARBA" id="ARBA00023134"/>
    </source>
</evidence>
<evidence type="ECO:0000259" key="4">
    <source>
        <dbReference type="PROSITE" id="PS51720"/>
    </source>
</evidence>
<keyword evidence="3" id="KW-0342">GTP-binding</keyword>
<feature type="domain" description="AIG1-type G" evidence="4">
    <location>
        <begin position="2"/>
        <end position="200"/>
    </location>
</feature>
<gene>
    <name evidence="6" type="primary">LOC102193085</name>
</gene>
<evidence type="ECO:0000256" key="2">
    <source>
        <dbReference type="ARBA" id="ARBA00022741"/>
    </source>
</evidence>